<dbReference type="InterPro" id="IPR018108">
    <property type="entry name" value="MCP_transmembrane"/>
</dbReference>
<dbReference type="Gene3D" id="1.50.40.10">
    <property type="entry name" value="Mitochondrial carrier domain"/>
    <property type="match status" value="1"/>
</dbReference>
<dbReference type="RefSeq" id="XP_022249798.1">
    <property type="nucleotide sequence ID" value="XM_022394090.1"/>
</dbReference>
<dbReference type="RefSeq" id="XP_022249795.1">
    <property type="nucleotide sequence ID" value="XM_022394087.1"/>
</dbReference>
<dbReference type="GeneID" id="106466133"/>
<gene>
    <name evidence="11 12 13 14" type="primary">LOC106466133</name>
</gene>
<dbReference type="InterPro" id="IPR050391">
    <property type="entry name" value="Mito_Metabolite_Transporter"/>
</dbReference>
<keyword evidence="4 8" id="KW-0812">Transmembrane</keyword>
<evidence type="ECO:0000256" key="1">
    <source>
        <dbReference type="ARBA" id="ARBA00004141"/>
    </source>
</evidence>
<dbReference type="RefSeq" id="XP_022249796.1">
    <property type="nucleotide sequence ID" value="XM_022394088.1"/>
</dbReference>
<dbReference type="SUPFAM" id="SSF103506">
    <property type="entry name" value="Mitochondrial carrier"/>
    <property type="match status" value="1"/>
</dbReference>
<proteinExistence type="inferred from homology"/>
<accession>A0ABM1T1P0</accession>
<dbReference type="Proteomes" id="UP000694941">
    <property type="component" value="Unplaced"/>
</dbReference>
<evidence type="ECO:0000313" key="13">
    <source>
        <dbReference type="RefSeq" id="XP_022249797.1"/>
    </source>
</evidence>
<feature type="repeat" description="Solcar" evidence="8">
    <location>
        <begin position="11"/>
        <end position="105"/>
    </location>
</feature>
<evidence type="ECO:0000256" key="4">
    <source>
        <dbReference type="ARBA" id="ARBA00022692"/>
    </source>
</evidence>
<evidence type="ECO:0000256" key="3">
    <source>
        <dbReference type="ARBA" id="ARBA00022448"/>
    </source>
</evidence>
<comment type="similarity">
    <text evidence="2 9">Belongs to the mitochondrial carrier (TC 2.A.29) family.</text>
</comment>
<name>A0ABM1T1P0_LIMPO</name>
<evidence type="ECO:0000313" key="14">
    <source>
        <dbReference type="RefSeq" id="XP_022249798.1"/>
    </source>
</evidence>
<keyword evidence="3 9" id="KW-0813">Transport</keyword>
<feature type="repeat" description="Solcar" evidence="8">
    <location>
        <begin position="216"/>
        <end position="311"/>
    </location>
</feature>
<evidence type="ECO:0000256" key="5">
    <source>
        <dbReference type="ARBA" id="ARBA00022737"/>
    </source>
</evidence>
<dbReference type="PROSITE" id="PS50920">
    <property type="entry name" value="SOLCAR"/>
    <property type="match status" value="3"/>
</dbReference>
<dbReference type="Pfam" id="PF00153">
    <property type="entry name" value="Mito_carr"/>
    <property type="match status" value="3"/>
</dbReference>
<evidence type="ECO:0000256" key="9">
    <source>
        <dbReference type="RuleBase" id="RU000488"/>
    </source>
</evidence>
<dbReference type="PRINTS" id="PR00926">
    <property type="entry name" value="MITOCARRIER"/>
</dbReference>
<protein>
    <submittedName>
        <fullName evidence="11 12">Mitochondrial thiamine pyrophosphate carrier-like isoform X1</fullName>
    </submittedName>
</protein>
<keyword evidence="7 8" id="KW-0472">Membrane</keyword>
<evidence type="ECO:0000313" key="12">
    <source>
        <dbReference type="RefSeq" id="XP_022249796.1"/>
    </source>
</evidence>
<evidence type="ECO:0000256" key="2">
    <source>
        <dbReference type="ARBA" id="ARBA00006375"/>
    </source>
</evidence>
<evidence type="ECO:0000313" key="10">
    <source>
        <dbReference type="Proteomes" id="UP000694941"/>
    </source>
</evidence>
<evidence type="ECO:0000256" key="6">
    <source>
        <dbReference type="ARBA" id="ARBA00022989"/>
    </source>
</evidence>
<dbReference type="InterPro" id="IPR002067">
    <property type="entry name" value="MCP"/>
</dbReference>
<comment type="subcellular location">
    <subcellularLocation>
        <location evidence="1">Membrane</location>
        <topology evidence="1">Multi-pass membrane protein</topology>
    </subcellularLocation>
</comment>
<reference evidence="11 12" key="1">
    <citation type="submission" date="2025-05" db="UniProtKB">
        <authorList>
            <consortium name="RefSeq"/>
        </authorList>
    </citation>
    <scope>IDENTIFICATION</scope>
    <source>
        <tissue evidence="11 12">Muscle</tissue>
    </source>
</reference>
<keyword evidence="10" id="KW-1185">Reference proteome</keyword>
<dbReference type="PANTHER" id="PTHR45618">
    <property type="entry name" value="MITOCHONDRIAL DICARBOXYLATE CARRIER-RELATED"/>
    <property type="match status" value="1"/>
</dbReference>
<dbReference type="RefSeq" id="XP_022249797.1">
    <property type="nucleotide sequence ID" value="XM_022394089.1"/>
</dbReference>
<keyword evidence="6" id="KW-1133">Transmembrane helix</keyword>
<feature type="repeat" description="Solcar" evidence="8">
    <location>
        <begin position="118"/>
        <end position="204"/>
    </location>
</feature>
<evidence type="ECO:0000313" key="11">
    <source>
        <dbReference type="RefSeq" id="XP_022249795.1"/>
    </source>
</evidence>
<evidence type="ECO:0000256" key="7">
    <source>
        <dbReference type="ARBA" id="ARBA00023136"/>
    </source>
</evidence>
<organism evidence="10 12">
    <name type="scientific">Limulus polyphemus</name>
    <name type="common">Atlantic horseshoe crab</name>
    <dbReference type="NCBI Taxonomy" id="6850"/>
    <lineage>
        <taxon>Eukaryota</taxon>
        <taxon>Metazoa</taxon>
        <taxon>Ecdysozoa</taxon>
        <taxon>Arthropoda</taxon>
        <taxon>Chelicerata</taxon>
        <taxon>Merostomata</taxon>
        <taxon>Xiphosura</taxon>
        <taxon>Limulidae</taxon>
        <taxon>Limulus</taxon>
    </lineage>
</organism>
<sequence>MVGFEPQTNQLSRWDYSAAGAVSGIATRFLCQPLDVLKIRFQLLQVEPIHRTAVTSKYRGLTHATQCIIREEKVAALWKGHVPAQFLSVVYGVMQFVSFEVLTECVWKLLSPTLTKNWRPVVHFTCGGISGCMATIAAQPFDVIRTRLVAQGEPKMYKGTIHAVQSILKEEGFFKLYRGLSPTLLQVGPYVGAQFGFYRLFQEIWNTALKITDTKIGITESLVCGSCAGMSAKAVVYPLDLIKKRLQVQGFEKARQPFGSPRLYTGIIHCLMTVLKEEGFGGLYKGFSPSLLKSALSTGLSFAVYEKMCQLLLLKYKL</sequence>
<keyword evidence="5" id="KW-0677">Repeat</keyword>
<dbReference type="InterPro" id="IPR023395">
    <property type="entry name" value="MCP_dom_sf"/>
</dbReference>
<evidence type="ECO:0000256" key="8">
    <source>
        <dbReference type="PROSITE-ProRule" id="PRU00282"/>
    </source>
</evidence>